<keyword evidence="3" id="KW-1185">Reference proteome</keyword>
<dbReference type="AlphaFoldDB" id="A0A2T1DUF1"/>
<sequence length="85" mass="9705">MTFRPELIDELLKEYRNPEDLMGEGGIVKQLTKALVERCLSAELSTHLAEEQGQPEVERPRNRRNGVSKKTIKGAVWRSREWGAA</sequence>
<evidence type="ECO:0000256" key="1">
    <source>
        <dbReference type="SAM" id="MobiDB-lite"/>
    </source>
</evidence>
<feature type="compositionally biased region" description="Basic residues" evidence="1">
    <location>
        <begin position="61"/>
        <end position="72"/>
    </location>
</feature>
<name>A0A2T1DUF1_9CYAN</name>
<gene>
    <name evidence="2" type="ORF">C7B82_28355</name>
</gene>
<reference evidence="2 3" key="2">
    <citation type="submission" date="2018-03" db="EMBL/GenBank/DDBJ databases">
        <title>The ancient ancestry and fast evolution of plastids.</title>
        <authorList>
            <person name="Moore K.R."/>
            <person name="Magnabosco C."/>
            <person name="Momper L."/>
            <person name="Gold D.A."/>
            <person name="Bosak T."/>
            <person name="Fournier G.P."/>
        </authorList>
    </citation>
    <scope>NUCLEOTIDE SEQUENCE [LARGE SCALE GENOMIC DNA]</scope>
    <source>
        <strain evidence="2 3">ULC18</strain>
    </source>
</reference>
<dbReference type="Proteomes" id="UP000239576">
    <property type="component" value="Unassembled WGS sequence"/>
</dbReference>
<evidence type="ECO:0000313" key="3">
    <source>
        <dbReference type="Proteomes" id="UP000239576"/>
    </source>
</evidence>
<evidence type="ECO:0000313" key="2">
    <source>
        <dbReference type="EMBL" id="PSB24136.1"/>
    </source>
</evidence>
<accession>A0A2T1DUF1</accession>
<organism evidence="2 3">
    <name type="scientific">Stenomitos frigidus ULC18</name>
    <dbReference type="NCBI Taxonomy" id="2107698"/>
    <lineage>
        <taxon>Bacteria</taxon>
        <taxon>Bacillati</taxon>
        <taxon>Cyanobacteriota</taxon>
        <taxon>Cyanophyceae</taxon>
        <taxon>Leptolyngbyales</taxon>
        <taxon>Leptolyngbyaceae</taxon>
        <taxon>Stenomitos</taxon>
    </lineage>
</organism>
<evidence type="ECO:0008006" key="4">
    <source>
        <dbReference type="Google" id="ProtNLM"/>
    </source>
</evidence>
<proteinExistence type="predicted"/>
<dbReference type="OrthoDB" id="574417at2"/>
<protein>
    <recommendedName>
        <fullName evidence="4">IS256 family transposase</fullName>
    </recommendedName>
</protein>
<comment type="caution">
    <text evidence="2">The sequence shown here is derived from an EMBL/GenBank/DDBJ whole genome shotgun (WGS) entry which is preliminary data.</text>
</comment>
<dbReference type="EMBL" id="PVWK01000153">
    <property type="protein sequence ID" value="PSB24136.1"/>
    <property type="molecule type" value="Genomic_DNA"/>
</dbReference>
<reference evidence="3" key="1">
    <citation type="submission" date="2018-02" db="EMBL/GenBank/DDBJ databases">
        <authorList>
            <person name="Moore K."/>
            <person name="Momper L."/>
        </authorList>
    </citation>
    <scope>NUCLEOTIDE SEQUENCE [LARGE SCALE GENOMIC DNA]</scope>
    <source>
        <strain evidence="3">ULC18</strain>
    </source>
</reference>
<feature type="region of interest" description="Disordered" evidence="1">
    <location>
        <begin position="47"/>
        <end position="72"/>
    </location>
</feature>